<protein>
    <submittedName>
        <fullName evidence="1">E4 sumo-protein ligase pial2</fullName>
    </submittedName>
</protein>
<dbReference type="PANTHER" id="PTHR10782">
    <property type="entry name" value="ZINC FINGER MIZ DOMAIN-CONTAINING PROTEIN"/>
    <property type="match status" value="1"/>
</dbReference>
<comment type="caution">
    <text evidence="1">The sequence shown here is derived from an EMBL/GenBank/DDBJ whole genome shotgun (WGS) entry which is preliminary data.</text>
</comment>
<dbReference type="Proteomes" id="UP000187609">
    <property type="component" value="Unassembled WGS sequence"/>
</dbReference>
<sequence length="451" mass="49599">MERPTSSSAKVQNAGTASMLVATVADLMSLCMQTGHLNNLSVFSDLCLSLAKGIDHAVANNEVPLRSHELPSLLKQVYKYRNDFSLQDASMVLLMSVKSACKVGWFHNEDTNDLLKLIQEVSRYFSSAEDIGVDPSYVHPYVSKVLRRFSPKLKMDRIVAAFQIKPGFGAFHADFHILRGMVTPGKDEISLLVTNVDNMEAASCIIAPPETTFLLNGKRLEETTKDSMQQLPTNITKMLKYGVNVLQVVGQLNGHYIAVIGIMSLLPSLESHGIKDCGRPLPLACSDLEIVENSSRISLNWPISNSCQVLNEVANEVVPGVASANGSWKPIVQDKSVSSQTYSKSQYIEQLRHESKYSLSAATLDKIQMPKPRILVHASVPVTSVKTNAPAGYSQQPRRTFLAPSCLATTEESSEMCSAMVNQLNEQRIDSLLVPRTNYWIPSGTTREGQP</sequence>
<organism evidence="1 2">
    <name type="scientific">Nicotiana attenuata</name>
    <name type="common">Coyote tobacco</name>
    <dbReference type="NCBI Taxonomy" id="49451"/>
    <lineage>
        <taxon>Eukaryota</taxon>
        <taxon>Viridiplantae</taxon>
        <taxon>Streptophyta</taxon>
        <taxon>Embryophyta</taxon>
        <taxon>Tracheophyta</taxon>
        <taxon>Spermatophyta</taxon>
        <taxon>Magnoliopsida</taxon>
        <taxon>eudicotyledons</taxon>
        <taxon>Gunneridae</taxon>
        <taxon>Pentapetalae</taxon>
        <taxon>asterids</taxon>
        <taxon>lamiids</taxon>
        <taxon>Solanales</taxon>
        <taxon>Solanaceae</taxon>
        <taxon>Nicotianoideae</taxon>
        <taxon>Nicotianeae</taxon>
        <taxon>Nicotiana</taxon>
    </lineage>
</organism>
<gene>
    <name evidence="1" type="primary">PIAL2_2</name>
    <name evidence="1" type="ORF">A4A49_35487</name>
</gene>
<dbReference type="GO" id="GO:0016874">
    <property type="term" value="F:ligase activity"/>
    <property type="evidence" value="ECO:0007669"/>
    <property type="project" value="UniProtKB-KW"/>
</dbReference>
<dbReference type="AlphaFoldDB" id="A0A314L4J0"/>
<evidence type="ECO:0000313" key="2">
    <source>
        <dbReference type="Proteomes" id="UP000187609"/>
    </source>
</evidence>
<name>A0A314L4J0_NICAT</name>
<accession>A0A314L4J0</accession>
<dbReference type="STRING" id="49451.A0A314L4J0"/>
<dbReference type="GO" id="GO:0061665">
    <property type="term" value="F:SUMO ligase activity"/>
    <property type="evidence" value="ECO:0007669"/>
    <property type="project" value="TreeGrafter"/>
</dbReference>
<dbReference type="OrthoDB" id="1293405at2759"/>
<reference evidence="1" key="1">
    <citation type="submission" date="2016-11" db="EMBL/GenBank/DDBJ databases">
        <title>The genome of Nicotiana attenuata.</title>
        <authorList>
            <person name="Xu S."/>
            <person name="Brockmoeller T."/>
            <person name="Gaquerel E."/>
            <person name="Navarro A."/>
            <person name="Kuhl H."/>
            <person name="Gase K."/>
            <person name="Ling Z."/>
            <person name="Zhou W."/>
            <person name="Kreitzer C."/>
            <person name="Stanke M."/>
            <person name="Tang H."/>
            <person name="Lyons E."/>
            <person name="Pandey P."/>
            <person name="Pandey S.P."/>
            <person name="Timmermann B."/>
            <person name="Baldwin I.T."/>
        </authorList>
    </citation>
    <scope>NUCLEOTIDE SEQUENCE [LARGE SCALE GENOMIC DNA]</scope>
    <source>
        <strain evidence="1">UT</strain>
    </source>
</reference>
<dbReference type="PANTHER" id="PTHR10782:SF69">
    <property type="entry name" value="E4 SUMO-PROTEIN LIGASE PIAL2-LIKE ISOFORM X1"/>
    <property type="match status" value="1"/>
</dbReference>
<dbReference type="GO" id="GO:0000785">
    <property type="term" value="C:chromatin"/>
    <property type="evidence" value="ECO:0007669"/>
    <property type="project" value="TreeGrafter"/>
</dbReference>
<dbReference type="Gramene" id="OIT35989">
    <property type="protein sequence ID" value="OIT35989"/>
    <property type="gene ID" value="A4A49_35487"/>
</dbReference>
<proteinExistence type="predicted"/>
<keyword evidence="1" id="KW-0436">Ligase</keyword>
<dbReference type="GO" id="GO:0016925">
    <property type="term" value="P:protein sumoylation"/>
    <property type="evidence" value="ECO:0007669"/>
    <property type="project" value="TreeGrafter"/>
</dbReference>
<evidence type="ECO:0000313" key="1">
    <source>
        <dbReference type="EMBL" id="OIT35989.1"/>
    </source>
</evidence>
<keyword evidence="2" id="KW-1185">Reference proteome</keyword>
<dbReference type="GeneID" id="109242649"/>
<dbReference type="EMBL" id="MJEQ01000489">
    <property type="protein sequence ID" value="OIT35989.1"/>
    <property type="molecule type" value="Genomic_DNA"/>
</dbReference>